<dbReference type="GO" id="GO:0008483">
    <property type="term" value="F:transaminase activity"/>
    <property type="evidence" value="ECO:0007669"/>
    <property type="project" value="UniProtKB-KW"/>
</dbReference>
<dbReference type="KEGG" id="smiz:4412673_03357"/>
<name>A0AAJ4XDI9_9SPHI</name>
<comment type="similarity">
    <text evidence="5">Belongs to the class-III pyridoxal-phosphate-dependent aminotransferase family.</text>
</comment>
<dbReference type="Proteomes" id="UP000215355">
    <property type="component" value="Chromosome 1"/>
</dbReference>
<dbReference type="EMBL" id="LT906468">
    <property type="protein sequence ID" value="SNV57016.1"/>
    <property type="molecule type" value="Genomic_DNA"/>
</dbReference>
<proteinExistence type="inferred from homology"/>
<protein>
    <submittedName>
        <fullName evidence="6">Acetylornithine/acetyl-lysine aminotransferase</fullName>
        <ecNumber evidence="6">2.6.1.-</ecNumber>
    </submittedName>
</protein>
<evidence type="ECO:0000313" key="6">
    <source>
        <dbReference type="EMBL" id="SNV57016.1"/>
    </source>
</evidence>
<dbReference type="InterPro" id="IPR005814">
    <property type="entry name" value="Aminotrans_3"/>
</dbReference>
<dbReference type="Gene3D" id="3.90.1150.10">
    <property type="entry name" value="Aspartate Aminotransferase, domain 1"/>
    <property type="match status" value="1"/>
</dbReference>
<dbReference type="InterPro" id="IPR015421">
    <property type="entry name" value="PyrdxlP-dep_Trfase_major"/>
</dbReference>
<evidence type="ECO:0000256" key="3">
    <source>
        <dbReference type="ARBA" id="ARBA00022679"/>
    </source>
</evidence>
<dbReference type="GO" id="GO:0042802">
    <property type="term" value="F:identical protein binding"/>
    <property type="evidence" value="ECO:0007669"/>
    <property type="project" value="TreeGrafter"/>
</dbReference>
<dbReference type="PANTHER" id="PTHR11986">
    <property type="entry name" value="AMINOTRANSFERASE CLASS III"/>
    <property type="match status" value="1"/>
</dbReference>
<evidence type="ECO:0000256" key="1">
    <source>
        <dbReference type="ARBA" id="ARBA00001933"/>
    </source>
</evidence>
<dbReference type="AlphaFoldDB" id="A0AAJ4XDI9"/>
<keyword evidence="2 6" id="KW-0032">Aminotransferase</keyword>
<dbReference type="GO" id="GO:0030170">
    <property type="term" value="F:pyridoxal phosphate binding"/>
    <property type="evidence" value="ECO:0007669"/>
    <property type="project" value="InterPro"/>
</dbReference>
<gene>
    <name evidence="6" type="primary">argD_2</name>
    <name evidence="6" type="ORF">SAMEA4412673_03357</name>
</gene>
<dbReference type="SUPFAM" id="SSF53383">
    <property type="entry name" value="PLP-dependent transferases"/>
    <property type="match status" value="1"/>
</dbReference>
<dbReference type="PIRSF" id="PIRSF000521">
    <property type="entry name" value="Transaminase_4ab_Lys_Orn"/>
    <property type="match status" value="1"/>
</dbReference>
<dbReference type="EC" id="2.6.1.-" evidence="6"/>
<organism evidence="6 7">
    <name type="scientific">Sphingobacterium mizutaii</name>
    <dbReference type="NCBI Taxonomy" id="1010"/>
    <lineage>
        <taxon>Bacteria</taxon>
        <taxon>Pseudomonadati</taxon>
        <taxon>Bacteroidota</taxon>
        <taxon>Sphingobacteriia</taxon>
        <taxon>Sphingobacteriales</taxon>
        <taxon>Sphingobacteriaceae</taxon>
        <taxon>Sphingobacterium</taxon>
    </lineage>
</organism>
<dbReference type="PANTHER" id="PTHR11986:SF79">
    <property type="entry name" value="ACETYLORNITHINE AMINOTRANSFERASE, MITOCHONDRIAL"/>
    <property type="match status" value="1"/>
</dbReference>
<comment type="cofactor">
    <cofactor evidence="1">
        <name>pyridoxal 5'-phosphate</name>
        <dbReference type="ChEBI" id="CHEBI:597326"/>
    </cofactor>
</comment>
<evidence type="ECO:0000256" key="5">
    <source>
        <dbReference type="RuleBase" id="RU003560"/>
    </source>
</evidence>
<dbReference type="Gene3D" id="3.40.640.10">
    <property type="entry name" value="Type I PLP-dependent aspartate aminotransferase-like (Major domain)"/>
    <property type="match status" value="1"/>
</dbReference>
<dbReference type="InterPro" id="IPR015424">
    <property type="entry name" value="PyrdxlP-dep_Trfase"/>
</dbReference>
<dbReference type="CDD" id="cd00610">
    <property type="entry name" value="OAT_like"/>
    <property type="match status" value="1"/>
</dbReference>
<sequence length="377" mass="40956">MELFNVYPVTPINIVKAQGSTVWDEQGTEYLDLYGGHAVISIGHTHPHYVKSITDQLNKIGFYSNSILIPIQQQLAKQLGEVSGKPDYTLFLCNSGAEANENALKLASFHTGRKKVIAFSKSFHGRTSLAVAATDNPAIVAPVNETDNVVFLPFNDEEALEKAFKEYGDEISSVIIEGIQGVGGIREASIPFLKLIRSLCDQYGSVFIADSVQCGYGRTGSFFSHDYAGVDADIYSMAKGMGNGFPIGGIAISPKFKASFGLLGTTFGGNHLACAAAVSVLDIIKQDNLMENAAQVGSYLIEELKKFDQVLEVRGRGLMIGIELPAEFAHVKKDLLLKNRIFTGEAKPNVIRLLPALNITNKIADQFLTAFEERLKA</sequence>
<evidence type="ECO:0000256" key="4">
    <source>
        <dbReference type="ARBA" id="ARBA00022898"/>
    </source>
</evidence>
<dbReference type="FunFam" id="3.40.640.10:FF:000004">
    <property type="entry name" value="Acetylornithine aminotransferase"/>
    <property type="match status" value="1"/>
</dbReference>
<reference evidence="6 7" key="1">
    <citation type="submission" date="2017-06" db="EMBL/GenBank/DDBJ databases">
        <authorList>
            <consortium name="Pathogen Informatics"/>
        </authorList>
    </citation>
    <scope>NUCLEOTIDE SEQUENCE [LARGE SCALE GENOMIC DNA]</scope>
    <source>
        <strain evidence="6 7">NCTC12149</strain>
    </source>
</reference>
<keyword evidence="3 6" id="KW-0808">Transferase</keyword>
<dbReference type="Pfam" id="PF00202">
    <property type="entry name" value="Aminotran_3"/>
    <property type="match status" value="1"/>
</dbReference>
<keyword evidence="4 5" id="KW-0663">Pyridoxal phosphate</keyword>
<dbReference type="InterPro" id="IPR050103">
    <property type="entry name" value="Class-III_PLP-dep_AT"/>
</dbReference>
<evidence type="ECO:0000256" key="2">
    <source>
        <dbReference type="ARBA" id="ARBA00022576"/>
    </source>
</evidence>
<dbReference type="RefSeq" id="WP_093100373.1">
    <property type="nucleotide sequence ID" value="NZ_DAMBSL010000023.1"/>
</dbReference>
<accession>A0AAJ4XDI9</accession>
<evidence type="ECO:0000313" key="7">
    <source>
        <dbReference type="Proteomes" id="UP000215355"/>
    </source>
</evidence>
<dbReference type="InterPro" id="IPR015422">
    <property type="entry name" value="PyrdxlP-dep_Trfase_small"/>
</dbReference>